<reference evidence="3" key="1">
    <citation type="submission" date="2024-07" db="EMBL/GenBank/DDBJ databases">
        <title>Two chromosome-level genome assemblies of Korean endemic species Abeliophyllum distichum and Forsythia ovata (Oleaceae).</title>
        <authorList>
            <person name="Jang H."/>
        </authorList>
    </citation>
    <scope>NUCLEOTIDE SEQUENCE [LARGE SCALE GENOMIC DNA]</scope>
</reference>
<feature type="compositionally biased region" description="Basic and acidic residues" evidence="1">
    <location>
        <begin position="89"/>
        <end position="108"/>
    </location>
</feature>
<protein>
    <submittedName>
        <fullName evidence="2">Uncharacterized protein</fullName>
    </submittedName>
</protein>
<keyword evidence="3" id="KW-1185">Reference proteome</keyword>
<organism evidence="2 3">
    <name type="scientific">Forsythia ovata</name>
    <dbReference type="NCBI Taxonomy" id="205694"/>
    <lineage>
        <taxon>Eukaryota</taxon>
        <taxon>Viridiplantae</taxon>
        <taxon>Streptophyta</taxon>
        <taxon>Embryophyta</taxon>
        <taxon>Tracheophyta</taxon>
        <taxon>Spermatophyta</taxon>
        <taxon>Magnoliopsida</taxon>
        <taxon>eudicotyledons</taxon>
        <taxon>Gunneridae</taxon>
        <taxon>Pentapetalae</taxon>
        <taxon>asterids</taxon>
        <taxon>lamiids</taxon>
        <taxon>Lamiales</taxon>
        <taxon>Oleaceae</taxon>
        <taxon>Forsythieae</taxon>
        <taxon>Forsythia</taxon>
    </lineage>
</organism>
<evidence type="ECO:0000313" key="3">
    <source>
        <dbReference type="Proteomes" id="UP001604277"/>
    </source>
</evidence>
<dbReference type="AlphaFoldDB" id="A0ABD1TBY2"/>
<gene>
    <name evidence="2" type="ORF">Fot_33884</name>
</gene>
<comment type="caution">
    <text evidence="2">The sequence shown here is derived from an EMBL/GenBank/DDBJ whole genome shotgun (WGS) entry which is preliminary data.</text>
</comment>
<evidence type="ECO:0000256" key="1">
    <source>
        <dbReference type="SAM" id="MobiDB-lite"/>
    </source>
</evidence>
<dbReference type="Proteomes" id="UP001604277">
    <property type="component" value="Unassembled WGS sequence"/>
</dbReference>
<sequence length="119" mass="14183">MPSLCQRKKFDYPKKPWKNFNKFSSTIKKIFSSFLIVDSLSTKSHKLYENNKPDIRSKYECPCKYHIRQREACQRRLATICKNNSMQHQDLHCKPREKADSTPQEKKFGNKTNRIKARS</sequence>
<accession>A0ABD1TBY2</accession>
<proteinExistence type="predicted"/>
<dbReference type="EMBL" id="JBFOLJ010000009">
    <property type="protein sequence ID" value="KAL2510237.1"/>
    <property type="molecule type" value="Genomic_DNA"/>
</dbReference>
<name>A0ABD1TBY2_9LAMI</name>
<feature type="region of interest" description="Disordered" evidence="1">
    <location>
        <begin position="86"/>
        <end position="119"/>
    </location>
</feature>
<evidence type="ECO:0000313" key="2">
    <source>
        <dbReference type="EMBL" id="KAL2510237.1"/>
    </source>
</evidence>